<dbReference type="OrthoDB" id="13825at10239"/>
<protein>
    <recommendedName>
        <fullName evidence="3">CYTH domain-containing protein</fullName>
    </recommendedName>
</protein>
<dbReference type="KEGG" id="vg:29069360"/>
<dbReference type="EMBL" id="KX397368">
    <property type="protein sequence ID" value="ANZ49320.1"/>
    <property type="molecule type" value="Genomic_DNA"/>
</dbReference>
<proteinExistence type="predicted"/>
<evidence type="ECO:0000313" key="2">
    <source>
        <dbReference type="Proteomes" id="UP000203302"/>
    </source>
</evidence>
<evidence type="ECO:0008006" key="3">
    <source>
        <dbReference type="Google" id="ProtNLM"/>
    </source>
</evidence>
<accession>A0A1B2IDG3</accession>
<evidence type="ECO:0000313" key="1">
    <source>
        <dbReference type="EMBL" id="ANZ49320.1"/>
    </source>
</evidence>
<dbReference type="RefSeq" id="YP_009293206.1">
    <property type="nucleotide sequence ID" value="NC_031127.1"/>
</dbReference>
<dbReference type="GeneID" id="29069360"/>
<dbReference type="Proteomes" id="UP000203302">
    <property type="component" value="Segment"/>
</dbReference>
<sequence>MSFLDTIDELERGEEEGVMKVARESISTETEKEYCLWVKPTAEGWEWLREQQASMYIDTLMPINRGKRRVRLTEDHKAVLTVKRFADEGCIEENSDIGFDTALTFYQDDFVSHLVKRIHLPAGELEAKGGKHWDIDVFYRAGGHPQLLNADDYDALLNTMKQGSSYGEWVKVELEVERFEMESIREHIPFAVEDVIPSRPTKPEDQEFIRNYWDVDTRL</sequence>
<reference evidence="2" key="1">
    <citation type="submission" date="2016-06" db="EMBL/GenBank/DDBJ databases">
        <authorList>
            <person name="Berg J.A."/>
            <person name="Grossarth S.E."/>
            <person name="Jarvis T.M."/>
            <person name="Merrill B.D."/>
            <person name="Breakwell D.P."/>
            <person name="Hope S."/>
            <person name="Grose J.H."/>
        </authorList>
    </citation>
    <scope>NUCLEOTIDE SEQUENCE [LARGE SCALE GENOMIC DNA]</scope>
</reference>
<organism evidence="1 2">
    <name type="scientific">Erwinia phage vB_EamM_Huxley</name>
    <dbReference type="NCBI Taxonomy" id="1883373"/>
    <lineage>
        <taxon>Viruses</taxon>
        <taxon>Duplodnaviria</taxon>
        <taxon>Heunggongvirae</taxon>
        <taxon>Uroviricota</taxon>
        <taxon>Caudoviricetes</taxon>
        <taxon>Chimalliviridae</taxon>
        <taxon>Machinavirus</taxon>
        <taxon>Machinavirus machina</taxon>
    </lineage>
</organism>
<name>A0A1B2IDG3_9CAUD</name>
<gene>
    <name evidence="1" type="ORF">HUXLEY_238</name>
</gene>